<protein>
    <recommendedName>
        <fullName evidence="6">Secretion system C-terminal sorting domain-containing protein</fullName>
    </recommendedName>
</protein>
<dbReference type="Pfam" id="PF18050">
    <property type="entry name" value="Cyclophil_like2"/>
    <property type="match status" value="1"/>
</dbReference>
<evidence type="ECO:0000259" key="2">
    <source>
        <dbReference type="Pfam" id="PF18050"/>
    </source>
</evidence>
<organism evidence="4 5">
    <name type="scientific">Aquipluma nitroreducens</name>
    <dbReference type="NCBI Taxonomy" id="2010828"/>
    <lineage>
        <taxon>Bacteria</taxon>
        <taxon>Pseudomonadati</taxon>
        <taxon>Bacteroidota</taxon>
        <taxon>Bacteroidia</taxon>
        <taxon>Marinilabiliales</taxon>
        <taxon>Prolixibacteraceae</taxon>
        <taxon>Aquipluma</taxon>
    </lineage>
</organism>
<feature type="chain" id="PRO_5024282304" description="Secretion system C-terminal sorting domain-containing protein" evidence="1">
    <location>
        <begin position="21"/>
        <end position="216"/>
    </location>
</feature>
<dbReference type="AlphaFoldDB" id="A0A5K7S801"/>
<reference evidence="4" key="1">
    <citation type="journal article" date="2020" name="Int. J. Syst. Evol. Microbiol.">
        <title>Aquipluma nitroreducens gen. nov. sp. nov., a novel facultatively anaerobic bacterium isolated from a freshwater lake.</title>
        <authorList>
            <person name="Watanabe M."/>
            <person name="Kojima H."/>
            <person name="Fukui M."/>
        </authorList>
    </citation>
    <scope>NUCLEOTIDE SEQUENCE</scope>
    <source>
        <strain evidence="4">MeG22</strain>
    </source>
</reference>
<dbReference type="NCBIfam" id="TIGR04183">
    <property type="entry name" value="Por_Secre_tail"/>
    <property type="match status" value="1"/>
</dbReference>
<keyword evidence="1" id="KW-0732">Signal</keyword>
<dbReference type="EMBL" id="AP018694">
    <property type="protein sequence ID" value="BBE17454.1"/>
    <property type="molecule type" value="Genomic_DNA"/>
</dbReference>
<accession>A0A5K7S801</accession>
<dbReference type="SUPFAM" id="SSF50891">
    <property type="entry name" value="Cyclophilin-like"/>
    <property type="match status" value="1"/>
</dbReference>
<gene>
    <name evidence="4" type="ORF">AQPE_1604</name>
</gene>
<sequence>MKPIILTIIVYFISTFSMNAQETPKIKVTVGSNSFSVITYDNSTARAFIALLPLTITMNDVNVNEKYRPLQGNLPTSPEVPPKINAGDLMLWGANGLVLFYETFNTSYSYSKIGYMENAAGLKDALGPNNPTITFEVLGMPTGAGTLEQNNIDFKISGDGILHFSGTSEKISLIDMSGKILTITNSNTMNVSNFPKGIYILKAENNNQQKTIKIKI</sequence>
<evidence type="ECO:0000313" key="4">
    <source>
        <dbReference type="EMBL" id="BBE17454.1"/>
    </source>
</evidence>
<proteinExistence type="predicted"/>
<evidence type="ECO:0008006" key="6">
    <source>
        <dbReference type="Google" id="ProtNLM"/>
    </source>
</evidence>
<dbReference type="Pfam" id="PF18962">
    <property type="entry name" value="Por_Secre_tail"/>
    <property type="match status" value="1"/>
</dbReference>
<evidence type="ECO:0000256" key="1">
    <source>
        <dbReference type="SAM" id="SignalP"/>
    </source>
</evidence>
<dbReference type="InterPro" id="IPR029000">
    <property type="entry name" value="Cyclophilin-like_dom_sf"/>
</dbReference>
<name>A0A5K7S801_9BACT</name>
<evidence type="ECO:0000313" key="5">
    <source>
        <dbReference type="Proteomes" id="UP001193389"/>
    </source>
</evidence>
<dbReference type="Proteomes" id="UP001193389">
    <property type="component" value="Chromosome"/>
</dbReference>
<evidence type="ECO:0000259" key="3">
    <source>
        <dbReference type="Pfam" id="PF18962"/>
    </source>
</evidence>
<dbReference type="Gene3D" id="2.40.100.20">
    <property type="match status" value="1"/>
</dbReference>
<keyword evidence="5" id="KW-1185">Reference proteome</keyword>
<dbReference type="InterPro" id="IPR041183">
    <property type="entry name" value="Cyclophilin-like"/>
</dbReference>
<feature type="domain" description="Secretion system C-terminal sorting" evidence="3">
    <location>
        <begin position="166"/>
        <end position="216"/>
    </location>
</feature>
<feature type="domain" description="Cyclophilin-like" evidence="2">
    <location>
        <begin position="28"/>
        <end position="136"/>
    </location>
</feature>
<dbReference type="KEGG" id="anf:AQPE_1604"/>
<dbReference type="InterPro" id="IPR026444">
    <property type="entry name" value="Secre_tail"/>
</dbReference>
<dbReference type="RefSeq" id="WP_318350449.1">
    <property type="nucleotide sequence ID" value="NZ_AP018694.1"/>
</dbReference>
<feature type="signal peptide" evidence="1">
    <location>
        <begin position="1"/>
        <end position="20"/>
    </location>
</feature>